<reference evidence="4" key="1">
    <citation type="submission" date="2023-02" db="EMBL/GenBank/DDBJ databases">
        <title>Host association and intracellularity evolved multiple times independently in the Rickettsiales.</title>
        <authorList>
            <person name="Castelli M."/>
            <person name="Nardi T."/>
            <person name="Gammuto L."/>
            <person name="Bellinzona G."/>
            <person name="Sabaneyeva E."/>
            <person name="Potekhin A."/>
            <person name="Serra V."/>
            <person name="Petroni G."/>
            <person name="Sassera D."/>
        </authorList>
    </citation>
    <scope>NUCLEOTIDE SEQUENCE</scope>
    <source>
        <strain evidence="4">USBL-36I1</strain>
    </source>
</reference>
<dbReference type="Pfam" id="PF20072">
    <property type="entry name" value="DUF6468"/>
    <property type="match status" value="1"/>
</dbReference>
<gene>
    <name evidence="4" type="ORF">Lyticum_00092</name>
</gene>
<evidence type="ECO:0000256" key="2">
    <source>
        <dbReference type="SAM" id="Phobius"/>
    </source>
</evidence>
<dbReference type="Proteomes" id="UP001289135">
    <property type="component" value="Unassembled WGS sequence"/>
</dbReference>
<dbReference type="RefSeq" id="WP_322498371.1">
    <property type="nucleotide sequence ID" value="NZ_JARGYU010000001.1"/>
</dbReference>
<keyword evidence="2" id="KW-0472">Membrane</keyword>
<evidence type="ECO:0000259" key="3">
    <source>
        <dbReference type="Pfam" id="PF20072"/>
    </source>
</evidence>
<evidence type="ECO:0000313" key="4">
    <source>
        <dbReference type="EMBL" id="MDZ5760936.1"/>
    </source>
</evidence>
<dbReference type="AlphaFoldDB" id="A0AAE5AHE7"/>
<evidence type="ECO:0000256" key="1">
    <source>
        <dbReference type="SAM" id="Coils"/>
    </source>
</evidence>
<keyword evidence="2" id="KW-1133">Transmembrane helix</keyword>
<accession>A0AAE5AHE7</accession>
<comment type="caution">
    <text evidence="4">The sequence shown here is derived from an EMBL/GenBank/DDBJ whole genome shotgun (WGS) entry which is preliminary data.</text>
</comment>
<evidence type="ECO:0000313" key="5">
    <source>
        <dbReference type="Proteomes" id="UP001289135"/>
    </source>
</evidence>
<proteinExistence type="predicted"/>
<organism evidence="4 5">
    <name type="scientific">Lyticum sinuosum</name>
    <dbReference type="NCBI Taxonomy" id="1332059"/>
    <lineage>
        <taxon>Bacteria</taxon>
        <taxon>Pseudomonadati</taxon>
        <taxon>Pseudomonadota</taxon>
        <taxon>Alphaproteobacteria</taxon>
        <taxon>Rickettsiales</taxon>
        <taxon>Lyticum</taxon>
    </lineage>
</organism>
<dbReference type="EMBL" id="JARGYU010000001">
    <property type="protein sequence ID" value="MDZ5760936.1"/>
    <property type="molecule type" value="Genomic_DNA"/>
</dbReference>
<sequence>MLEIILNIVIIVILGVTIAFCIRLERRINSLKNNKNEITTALMNLDKTLGASQQNIDDLRELGSTTLYKLTQQNNSAKELIHDIRFIIDRGNVLADRLEELIYNVKESINKIEKNPQKKTSVKKNKKTNISA</sequence>
<keyword evidence="2" id="KW-0812">Transmembrane</keyword>
<feature type="transmembrane region" description="Helical" evidence="2">
    <location>
        <begin position="6"/>
        <end position="24"/>
    </location>
</feature>
<name>A0AAE5AHE7_9RICK</name>
<feature type="coiled-coil region" evidence="1">
    <location>
        <begin position="21"/>
        <end position="62"/>
    </location>
</feature>
<protein>
    <recommendedName>
        <fullName evidence="3">DUF6468 domain-containing protein</fullName>
    </recommendedName>
</protein>
<feature type="domain" description="DUF6468" evidence="3">
    <location>
        <begin position="31"/>
        <end position="102"/>
    </location>
</feature>
<dbReference type="InterPro" id="IPR045531">
    <property type="entry name" value="DUF6468"/>
</dbReference>
<keyword evidence="5" id="KW-1185">Reference proteome</keyword>
<keyword evidence="1" id="KW-0175">Coiled coil</keyword>